<proteinExistence type="predicted"/>
<protein>
    <submittedName>
        <fullName evidence="1">Uncharacterized protein</fullName>
    </submittedName>
</protein>
<organism evidence="1 2">
    <name type="scientific">phage Lak_Megaphage_Sonny</name>
    <dbReference type="NCBI Taxonomy" id="3109229"/>
    <lineage>
        <taxon>Viruses</taxon>
        <taxon>Duplodnaviria</taxon>
        <taxon>Heunggongvirae</taxon>
        <taxon>Uroviricota</taxon>
        <taxon>Caudoviricetes</taxon>
        <taxon>Caudoviricetes code 15 clade</taxon>
    </lineage>
</organism>
<keyword evidence="2" id="KW-1185">Reference proteome</keyword>
<sequence length="180" mass="21255">MTNEEILKLENNRTQENVNMIYLIKDNNNWYKAYEWSAFLLEFYPDSTAGKLLKPNKRHFSTIDTDLIYVSLQLPSLEKYAAGATYNKDIKDDLVPIIVDISKYKNLINANAKEVFNNWKNSIEIKETIKKLNTEPRPERKVFKSSEIEQKILSFQYYNLEKDDLINFIIELKNMCATRI</sequence>
<dbReference type="Proteomes" id="UP001358193">
    <property type="component" value="Segment"/>
</dbReference>
<reference evidence="1 2" key="1">
    <citation type="submission" date="2023-11" db="EMBL/GenBank/DDBJ databases">
        <authorList>
            <person name="Cook R."/>
            <person name="Crisci M."/>
            <person name="Pye H."/>
            <person name="Adriaenssens E."/>
            <person name="Santini J."/>
        </authorList>
    </citation>
    <scope>NUCLEOTIDE SEQUENCE [LARGE SCALE GENOMIC DNA]</scope>
    <source>
        <strain evidence="1">Lak_Megaphage_Sonny</strain>
    </source>
</reference>
<evidence type="ECO:0000313" key="1">
    <source>
        <dbReference type="EMBL" id="WQJ53257.1"/>
    </source>
</evidence>
<dbReference type="EMBL" id="OR769223">
    <property type="protein sequence ID" value="WQJ53257.1"/>
    <property type="molecule type" value="Genomic_DNA"/>
</dbReference>
<evidence type="ECO:0000313" key="2">
    <source>
        <dbReference type="Proteomes" id="UP001358193"/>
    </source>
</evidence>
<name>A0ABZ0Z237_9CAUD</name>
<accession>A0ABZ0Z237</accession>